<evidence type="ECO:0000256" key="2">
    <source>
        <dbReference type="SAM" id="MobiDB-lite"/>
    </source>
</evidence>
<dbReference type="InterPro" id="IPR039139">
    <property type="entry name" value="CCDC170-like"/>
</dbReference>
<dbReference type="Proteomes" id="UP000276133">
    <property type="component" value="Unassembled WGS sequence"/>
</dbReference>
<reference evidence="3 4" key="1">
    <citation type="journal article" date="2018" name="Sci. Rep.">
        <title>Genomic signatures of local adaptation to the degree of environmental predictability in rotifers.</title>
        <authorList>
            <person name="Franch-Gras L."/>
            <person name="Hahn C."/>
            <person name="Garcia-Roger E.M."/>
            <person name="Carmona M.J."/>
            <person name="Serra M."/>
            <person name="Gomez A."/>
        </authorList>
    </citation>
    <scope>NUCLEOTIDE SEQUENCE [LARGE SCALE GENOMIC DNA]</scope>
    <source>
        <strain evidence="3">HYR1</strain>
    </source>
</reference>
<dbReference type="EMBL" id="REGN01002820">
    <property type="protein sequence ID" value="RNA25983.1"/>
    <property type="molecule type" value="Genomic_DNA"/>
</dbReference>
<dbReference type="STRING" id="10195.A0A3M7RQY4"/>
<gene>
    <name evidence="3" type="ORF">BpHYR1_005249</name>
</gene>
<feature type="compositionally biased region" description="Low complexity" evidence="2">
    <location>
        <begin position="315"/>
        <end position="329"/>
    </location>
</feature>
<feature type="compositionally biased region" description="Basic and acidic residues" evidence="2">
    <location>
        <begin position="343"/>
        <end position="352"/>
    </location>
</feature>
<feature type="compositionally biased region" description="Basic residues" evidence="2">
    <location>
        <begin position="353"/>
        <end position="370"/>
    </location>
</feature>
<feature type="compositionally biased region" description="Basic residues" evidence="2">
    <location>
        <begin position="330"/>
        <end position="342"/>
    </location>
</feature>
<feature type="coiled-coil region" evidence="1">
    <location>
        <begin position="76"/>
        <end position="246"/>
    </location>
</feature>
<dbReference type="PANTHER" id="PTHR18863:SF6">
    <property type="entry name" value="COILED-COIL DOMAIN-CONTAINING PROTEIN 170"/>
    <property type="match status" value="1"/>
</dbReference>
<evidence type="ECO:0000256" key="1">
    <source>
        <dbReference type="SAM" id="Coils"/>
    </source>
</evidence>
<evidence type="ECO:0000313" key="3">
    <source>
        <dbReference type="EMBL" id="RNA25983.1"/>
    </source>
</evidence>
<dbReference type="AlphaFoldDB" id="A0A3M7RQY4"/>
<organism evidence="3 4">
    <name type="scientific">Brachionus plicatilis</name>
    <name type="common">Marine rotifer</name>
    <name type="synonym">Brachionus muelleri</name>
    <dbReference type="NCBI Taxonomy" id="10195"/>
    <lineage>
        <taxon>Eukaryota</taxon>
        <taxon>Metazoa</taxon>
        <taxon>Spiralia</taxon>
        <taxon>Gnathifera</taxon>
        <taxon>Rotifera</taxon>
        <taxon>Eurotatoria</taxon>
        <taxon>Monogononta</taxon>
        <taxon>Pseudotrocha</taxon>
        <taxon>Ploima</taxon>
        <taxon>Brachionidae</taxon>
        <taxon>Brachionus</taxon>
    </lineage>
</organism>
<keyword evidence="1" id="KW-0175">Coiled coil</keyword>
<evidence type="ECO:0000313" key="4">
    <source>
        <dbReference type="Proteomes" id="UP000276133"/>
    </source>
</evidence>
<comment type="caution">
    <text evidence="3">The sequence shown here is derived from an EMBL/GenBank/DDBJ whole genome shotgun (WGS) entry which is preliminary data.</text>
</comment>
<keyword evidence="4" id="KW-1185">Reference proteome</keyword>
<sequence>SIELENKLKSLDSEYCANEALRDNLKSDRVKYLTFLERIGNVLKISQISADIGLDMNIDLILARVEQLVKMENDCIQDKQTNIYNLQRKCKTLKEQLDNKELHLDLLRKKLSALEEERANKCALEREVEDHVMMSKKFKLKVEKLTDQLNNLKRENEDLKAQLLDMNCFRGKSSDQDKEIARLISKISELESIKEKQSLKIAKLRDQLDSTNSEISKNRTSSDSTVQSLSQELRSLKQELEKRDDRERQLLDFRAVVARMLGLDASSLAVADYEIISRIERIISSFNEGIVPVHIQPLPANLNSYQPNYNQGYSSEFYSSSSSNEQASPTRRHHHAHAHSSHHSYERSESPSKHHHHHSSQTRHRSKSPRKVTIDPNSY</sequence>
<feature type="region of interest" description="Disordered" evidence="2">
    <location>
        <begin position="315"/>
        <end position="379"/>
    </location>
</feature>
<dbReference type="OrthoDB" id="5832575at2759"/>
<feature type="non-terminal residue" evidence="3">
    <location>
        <position position="1"/>
    </location>
</feature>
<protein>
    <submittedName>
        <fullName evidence="3">Coiled-coil domain-containing protein</fullName>
    </submittedName>
</protein>
<dbReference type="PANTHER" id="PTHR18863">
    <property type="entry name" value="TSEC-2-RELATED"/>
    <property type="match status" value="1"/>
</dbReference>
<name>A0A3M7RQY4_BRAPC</name>
<proteinExistence type="predicted"/>
<dbReference type="Gene3D" id="1.10.287.1490">
    <property type="match status" value="1"/>
</dbReference>
<accession>A0A3M7RQY4</accession>